<dbReference type="GO" id="GO:0003697">
    <property type="term" value="F:single-stranded DNA binding"/>
    <property type="evidence" value="ECO:0007669"/>
    <property type="project" value="TreeGrafter"/>
</dbReference>
<evidence type="ECO:0000256" key="10">
    <source>
        <dbReference type="SAM" id="Phobius"/>
    </source>
</evidence>
<evidence type="ECO:0000313" key="12">
    <source>
        <dbReference type="Proteomes" id="UP001154078"/>
    </source>
</evidence>
<keyword evidence="10" id="KW-0812">Transmembrane</keyword>
<feature type="compositionally biased region" description="Acidic residues" evidence="9">
    <location>
        <begin position="1415"/>
        <end position="1451"/>
    </location>
</feature>
<protein>
    <submittedName>
        <fullName evidence="11">Uncharacterized protein</fullName>
    </submittedName>
</protein>
<proteinExistence type="inferred from homology"/>
<feature type="transmembrane region" description="Helical" evidence="10">
    <location>
        <begin position="1245"/>
        <end position="1267"/>
    </location>
</feature>
<keyword evidence="10" id="KW-1133">Transmembrane helix</keyword>
<evidence type="ECO:0000256" key="6">
    <source>
        <dbReference type="ARBA" id="ARBA00022839"/>
    </source>
</evidence>
<keyword evidence="4" id="KW-0227">DNA damage</keyword>
<dbReference type="InterPro" id="IPR010347">
    <property type="entry name" value="Tdp1"/>
</dbReference>
<keyword evidence="3" id="KW-0540">Nuclease</keyword>
<dbReference type="GO" id="GO:0006281">
    <property type="term" value="P:DNA repair"/>
    <property type="evidence" value="ECO:0007669"/>
    <property type="project" value="UniProtKB-KW"/>
</dbReference>
<dbReference type="GO" id="GO:0017005">
    <property type="term" value="F:3'-tyrosyl-DNA phosphodiesterase activity"/>
    <property type="evidence" value="ECO:0007669"/>
    <property type="project" value="TreeGrafter"/>
</dbReference>
<evidence type="ECO:0000256" key="3">
    <source>
        <dbReference type="ARBA" id="ARBA00022722"/>
    </source>
</evidence>
<dbReference type="Proteomes" id="UP001154078">
    <property type="component" value="Chromosome 4"/>
</dbReference>
<organism evidence="11 12">
    <name type="scientific">Brassicogethes aeneus</name>
    <name type="common">Rape pollen beetle</name>
    <name type="synonym">Meligethes aeneus</name>
    <dbReference type="NCBI Taxonomy" id="1431903"/>
    <lineage>
        <taxon>Eukaryota</taxon>
        <taxon>Metazoa</taxon>
        <taxon>Ecdysozoa</taxon>
        <taxon>Arthropoda</taxon>
        <taxon>Hexapoda</taxon>
        <taxon>Insecta</taxon>
        <taxon>Pterygota</taxon>
        <taxon>Neoptera</taxon>
        <taxon>Endopterygota</taxon>
        <taxon>Coleoptera</taxon>
        <taxon>Polyphaga</taxon>
        <taxon>Cucujiformia</taxon>
        <taxon>Nitidulidae</taxon>
        <taxon>Meligethinae</taxon>
        <taxon>Brassicogethes</taxon>
    </lineage>
</organism>
<keyword evidence="5" id="KW-0378">Hydrolase</keyword>
<evidence type="ECO:0000313" key="11">
    <source>
        <dbReference type="EMBL" id="CAH0556170.1"/>
    </source>
</evidence>
<comment type="subcellular location">
    <subcellularLocation>
        <location evidence="1">Nucleus</location>
    </subcellularLocation>
</comment>
<feature type="region of interest" description="Disordered" evidence="9">
    <location>
        <begin position="1"/>
        <end position="85"/>
    </location>
</feature>
<keyword evidence="7" id="KW-0234">DNA repair</keyword>
<comment type="similarity">
    <text evidence="2">Belongs to the tyrosyl-DNA phosphodiesterase family.</text>
</comment>
<keyword evidence="10" id="KW-0472">Membrane</keyword>
<dbReference type="OrthoDB" id="6811772at2759"/>
<feature type="transmembrane region" description="Helical" evidence="10">
    <location>
        <begin position="1288"/>
        <end position="1307"/>
    </location>
</feature>
<name>A0A9P0B6H4_BRAAE</name>
<evidence type="ECO:0000256" key="8">
    <source>
        <dbReference type="ARBA" id="ARBA00023242"/>
    </source>
</evidence>
<evidence type="ECO:0000256" key="9">
    <source>
        <dbReference type="SAM" id="MobiDB-lite"/>
    </source>
</evidence>
<dbReference type="SUPFAM" id="SSF56024">
    <property type="entry name" value="Phospholipase D/nuclease"/>
    <property type="match status" value="2"/>
</dbReference>
<feature type="region of interest" description="Disordered" evidence="9">
    <location>
        <begin position="318"/>
        <end position="348"/>
    </location>
</feature>
<dbReference type="PANTHER" id="PTHR12415:SF0">
    <property type="entry name" value="TYROSYL-DNA PHOSPHODIESTERASE 1"/>
    <property type="match status" value="1"/>
</dbReference>
<keyword evidence="12" id="KW-1185">Reference proteome</keyword>
<feature type="compositionally biased region" description="Acidic residues" evidence="9">
    <location>
        <begin position="1392"/>
        <end position="1407"/>
    </location>
</feature>
<dbReference type="GO" id="GO:0004527">
    <property type="term" value="F:exonuclease activity"/>
    <property type="evidence" value="ECO:0007669"/>
    <property type="project" value="UniProtKB-KW"/>
</dbReference>
<dbReference type="EMBL" id="OV121135">
    <property type="protein sequence ID" value="CAH0556170.1"/>
    <property type="molecule type" value="Genomic_DNA"/>
</dbReference>
<evidence type="ECO:0000256" key="7">
    <source>
        <dbReference type="ARBA" id="ARBA00023204"/>
    </source>
</evidence>
<evidence type="ECO:0000256" key="5">
    <source>
        <dbReference type="ARBA" id="ARBA00022801"/>
    </source>
</evidence>
<feature type="compositionally biased region" description="Polar residues" evidence="9">
    <location>
        <begin position="25"/>
        <end position="36"/>
    </location>
</feature>
<gene>
    <name evidence="11" type="ORF">MELIAE_LOCUS7347</name>
</gene>
<dbReference type="PANTHER" id="PTHR12415">
    <property type="entry name" value="TYROSYL-DNA PHOSPHODIESTERASE 1"/>
    <property type="match status" value="1"/>
</dbReference>
<reference evidence="11" key="1">
    <citation type="submission" date="2021-12" db="EMBL/GenBank/DDBJ databases">
        <authorList>
            <person name="King R."/>
        </authorList>
    </citation>
    <scope>NUCLEOTIDE SEQUENCE</scope>
</reference>
<dbReference type="Pfam" id="PF06087">
    <property type="entry name" value="Tyr-DNA_phospho"/>
    <property type="match status" value="1"/>
</dbReference>
<evidence type="ECO:0000256" key="2">
    <source>
        <dbReference type="ARBA" id="ARBA00010205"/>
    </source>
</evidence>
<evidence type="ECO:0000256" key="1">
    <source>
        <dbReference type="ARBA" id="ARBA00004123"/>
    </source>
</evidence>
<keyword evidence="6" id="KW-0269">Exonuclease</keyword>
<feature type="compositionally biased region" description="Low complexity" evidence="9">
    <location>
        <begin position="1458"/>
        <end position="1468"/>
    </location>
</feature>
<accession>A0A9P0B6H4</accession>
<feature type="compositionally biased region" description="Pro residues" evidence="9">
    <location>
        <begin position="43"/>
        <end position="82"/>
    </location>
</feature>
<dbReference type="GO" id="GO:0003690">
    <property type="term" value="F:double-stranded DNA binding"/>
    <property type="evidence" value="ECO:0007669"/>
    <property type="project" value="TreeGrafter"/>
</dbReference>
<sequence length="1579" mass="179159">MAKKRKKLISKGGLGGGMEPPRPQKSIQHPQITLDSKFQHTLPEPPQPISQPNPTQPNPTQPNPTQPNPTQPNPTQPNPTQPNPTQQTIIFIKFRKSQKCNYIRYFTKRTKTWMSPLLPMVNPTDEDDEDDDSRTNFKADLVHFLGLYKQDCLTSWIDALKKRNFNNVDAFLIPSFPGSHRGQDMKKFGLGKMAEVLKEHATALNPALEWKLVAQTSSIGSLGETADKWLFSEFLSAFSEEVVDSMSIVYPTMKERDASFEAAVDGSEKSGSCLSYSVAENKRQPWLQEYLWLVKTRGVDPQGFFISIFFSQPLDHELNPQDQQQRPSGSRVALTPDSPTPQQDDAMSEQQDFPLFQVEEEDDESGFRPSPLIETPLHHKNDVDSVLVLFGSLSAVDIGDRLTMDMRGIKGQPTTQTKLVANSLFGGQWHEFKIGCANGMYIYCIFQMSIDTDLASIRKNFVIRVLQPAIKLLPVNSVTRAHGAHLPDMPSDRSISIYKNDWPAIAKSVDQTMLGGNVLKCRNVRYFVAMHGLKSRSFDTIESILKTVISDLESPDVESIEIHTATNIATDDRSALVLDLRRIRHHEEMKTLSTTNPYFLSKYGHCYGAVRLAKFTTVLYIQSYNLIIHLLKLRSFVCVGSLLICNCFRRNGLQMPKDLRKVGEETRTYLRALTNVIQAMQGGAPLRIEVVEKFESFASFKEAYPSNAAFEEKKRRFLDFLVEERMIVRFSPRQWKEHVALSGIEMDATLIQGALDTMEERSDEATFSNLEAQQEQQEQRRFSGSVLQIRKARRLAEQERRAQILRASTEEVHDGFPLDTGKVDKILVVYGAIQRALMFTHGGFLSRHKMDYQWFKGMISGNGGYKKAFAHLHEQRREEEQGVETETPPKFETYPEAVSHSNLAKGSVKLALRVHTAYQPYVHLIFECMQVFDVAWSERVRASDQTTSIFWFLTCVHATYASRFKGKLSNREVVLTETAPFSPRSSFKEGSVKLSGFVTAKDVVKSFLHPNTTFGKLVLCAMQLRFTWRNNATFKEKLVSLVQQHVQVYPRFLLTGTERDPALPQWQTIFDRSPDDWQEASECPRDLNSSAINNELHLAKCRRKTGLGFSKERSNTAAAVATAVAAPLERPVAATPERPGAATAPKNLGAYQQWENELLMEYALRPATLERPVKGLDVWEDMRREPRFNDLTGRRSTNSLMNRALTVYRDRQLLRRFGVTDPKIVYKISNSLKKKPVGSYRNTQMLFGNMCVYAFSILNFFILIPVSSKGTGRKRSYQGEGAYDISPFQIFNFFCGFAIKLCSLFILEIPQLLPPPSPPLPVHVAEIMIHRPASPPPSPPLPVHVAETMVHRPASPLIPLPPLSTNALRSRCESIESESDISVSNVRNDNVDMDIIDDSDDSYVNEDTEYRVVSEDGEGGEGSEESEESEHSEDSEHWDDSEDTDDSEDSEDGHLSLVSDVSDVSEVTDVSEDSNDRIVGPVQQNPKWSDQEIDEIFRELLFLLDNPPEKMEPWKSRKFSMFLLDRLKKEHRIHQCRTAEALRSKIFQIFGKMDKFSINRDFLKEKVGALIEKYESKKT</sequence>
<dbReference type="Gene3D" id="3.30.870.10">
    <property type="entry name" value="Endonuclease Chain A"/>
    <property type="match status" value="2"/>
</dbReference>
<dbReference type="GO" id="GO:0005634">
    <property type="term" value="C:nucleus"/>
    <property type="evidence" value="ECO:0007669"/>
    <property type="project" value="UniProtKB-SubCell"/>
</dbReference>
<evidence type="ECO:0000256" key="4">
    <source>
        <dbReference type="ARBA" id="ARBA00022763"/>
    </source>
</evidence>
<feature type="region of interest" description="Disordered" evidence="9">
    <location>
        <begin position="1392"/>
        <end position="1486"/>
    </location>
</feature>
<keyword evidence="8" id="KW-0539">Nucleus</keyword>